<sequence>MRIFGKTFAYWKEYGGGAFLGIFFSVFIFWINPELSKWRNFIQEIPNISMCVFGFLLTFLGIILQGVSKTIEWMKSKNILFHRFVSFNKRVVILSFILSIYAYFLGYFNFEWFQKLLNCSYFFEILQKFLISSFMFLFVWFVIDTVQFIKIFYLLIKKD</sequence>
<gene>
    <name evidence="2" type="ORF">EZS26_000823</name>
</gene>
<dbReference type="AlphaFoldDB" id="A0A5M8P3G8"/>
<keyword evidence="1" id="KW-1133">Transmembrane helix</keyword>
<evidence type="ECO:0000313" key="3">
    <source>
        <dbReference type="Proteomes" id="UP000324575"/>
    </source>
</evidence>
<dbReference type="EMBL" id="SNRX01000004">
    <property type="protein sequence ID" value="KAA6302928.1"/>
    <property type="molecule type" value="Genomic_DNA"/>
</dbReference>
<feature type="transmembrane region" description="Helical" evidence="1">
    <location>
        <begin position="52"/>
        <end position="71"/>
    </location>
</feature>
<organism evidence="2 3">
    <name type="scientific">Candidatus Ordinivivax streblomastigis</name>
    <dbReference type="NCBI Taxonomy" id="2540710"/>
    <lineage>
        <taxon>Bacteria</taxon>
        <taxon>Pseudomonadati</taxon>
        <taxon>Bacteroidota</taxon>
        <taxon>Bacteroidia</taxon>
        <taxon>Bacteroidales</taxon>
        <taxon>Candidatus Ordinivivax</taxon>
    </lineage>
</organism>
<protein>
    <submittedName>
        <fullName evidence="2">Uncharacterized protein</fullName>
    </submittedName>
</protein>
<feature type="transmembrane region" description="Helical" evidence="1">
    <location>
        <begin position="12"/>
        <end position="32"/>
    </location>
</feature>
<feature type="transmembrane region" description="Helical" evidence="1">
    <location>
        <begin position="91"/>
        <end position="110"/>
    </location>
</feature>
<proteinExistence type="predicted"/>
<feature type="transmembrane region" description="Helical" evidence="1">
    <location>
        <begin position="130"/>
        <end position="156"/>
    </location>
</feature>
<evidence type="ECO:0000256" key="1">
    <source>
        <dbReference type="SAM" id="Phobius"/>
    </source>
</evidence>
<reference evidence="2 3" key="1">
    <citation type="submission" date="2019-03" db="EMBL/GenBank/DDBJ databases">
        <title>Single cell metagenomics reveals metabolic interactions within the superorganism composed of flagellate Streblomastix strix and complex community of Bacteroidetes bacteria on its surface.</title>
        <authorList>
            <person name="Treitli S.C."/>
            <person name="Kolisko M."/>
            <person name="Husnik F."/>
            <person name="Keeling P."/>
            <person name="Hampl V."/>
        </authorList>
    </citation>
    <scope>NUCLEOTIDE SEQUENCE [LARGE SCALE GENOMIC DNA]</scope>
    <source>
        <strain evidence="2">St1</strain>
    </source>
</reference>
<dbReference type="Proteomes" id="UP000324575">
    <property type="component" value="Unassembled WGS sequence"/>
</dbReference>
<accession>A0A5M8P3G8</accession>
<comment type="caution">
    <text evidence="2">The sequence shown here is derived from an EMBL/GenBank/DDBJ whole genome shotgun (WGS) entry which is preliminary data.</text>
</comment>
<evidence type="ECO:0000313" key="2">
    <source>
        <dbReference type="EMBL" id="KAA6302928.1"/>
    </source>
</evidence>
<name>A0A5M8P3G8_9BACT</name>
<keyword evidence="1" id="KW-0812">Transmembrane</keyword>
<keyword evidence="1" id="KW-0472">Membrane</keyword>